<dbReference type="OrthoDB" id="8104048at2"/>
<dbReference type="PANTHER" id="PTHR38839">
    <property type="entry name" value="TRANSCRIPTIONAL REGULATOR WHID-RELATED"/>
    <property type="match status" value="1"/>
</dbReference>
<evidence type="ECO:0000313" key="15">
    <source>
        <dbReference type="Proteomes" id="UP000199497"/>
    </source>
</evidence>
<organism evidence="14 15">
    <name type="scientific">Actinopolyspora xinjiangensis</name>
    <dbReference type="NCBI Taxonomy" id="405564"/>
    <lineage>
        <taxon>Bacteria</taxon>
        <taxon>Bacillati</taxon>
        <taxon>Actinomycetota</taxon>
        <taxon>Actinomycetes</taxon>
        <taxon>Actinopolysporales</taxon>
        <taxon>Actinopolysporaceae</taxon>
        <taxon>Actinopolyspora</taxon>
    </lineage>
</organism>
<dbReference type="Proteomes" id="UP000199497">
    <property type="component" value="Unassembled WGS sequence"/>
</dbReference>
<comment type="cofactor">
    <cofactor evidence="1">
        <name>[4Fe-4S] cluster</name>
        <dbReference type="ChEBI" id="CHEBI:49883"/>
    </cofactor>
</comment>
<evidence type="ECO:0000256" key="11">
    <source>
        <dbReference type="ARBA" id="ARBA00023163"/>
    </source>
</evidence>
<dbReference type="RefSeq" id="WP_092604694.1">
    <property type="nucleotide sequence ID" value="NZ_FNJR01000024.1"/>
</dbReference>
<reference evidence="15" key="1">
    <citation type="submission" date="2016-10" db="EMBL/GenBank/DDBJ databases">
        <authorList>
            <person name="Varghese N."/>
            <person name="Submissions S."/>
        </authorList>
    </citation>
    <scope>NUCLEOTIDE SEQUENCE [LARGE SCALE GENOMIC DNA]</scope>
    <source>
        <strain evidence="15">DSM 46732</strain>
    </source>
</reference>
<protein>
    <submittedName>
        <fullName evidence="14">Transcription factor WhiB</fullName>
    </submittedName>
</protein>
<dbReference type="STRING" id="405564.SAMN04487905_1242"/>
<dbReference type="GO" id="GO:0047134">
    <property type="term" value="F:protein-disulfide reductase [NAD(P)H] activity"/>
    <property type="evidence" value="ECO:0007669"/>
    <property type="project" value="TreeGrafter"/>
</dbReference>
<proteinExistence type="inferred from homology"/>
<evidence type="ECO:0000256" key="2">
    <source>
        <dbReference type="ARBA" id="ARBA00004496"/>
    </source>
</evidence>
<accession>A0A1H0X3W8</accession>
<dbReference type="InterPro" id="IPR003482">
    <property type="entry name" value="Whib"/>
</dbReference>
<dbReference type="PROSITE" id="PS51674">
    <property type="entry name" value="4FE4S_WBL"/>
    <property type="match status" value="1"/>
</dbReference>
<keyword evidence="7" id="KW-0411">Iron-sulfur</keyword>
<evidence type="ECO:0000256" key="5">
    <source>
        <dbReference type="ARBA" id="ARBA00022723"/>
    </source>
</evidence>
<keyword evidence="9" id="KW-0238">DNA-binding</keyword>
<evidence type="ECO:0000256" key="3">
    <source>
        <dbReference type="ARBA" id="ARBA00006597"/>
    </source>
</evidence>
<keyword evidence="15" id="KW-1185">Reference proteome</keyword>
<gene>
    <name evidence="14" type="ORF">SAMN04487905_1242</name>
</gene>
<evidence type="ECO:0000313" key="14">
    <source>
        <dbReference type="EMBL" id="SDP97166.1"/>
    </source>
</evidence>
<name>A0A1H0X3W8_9ACTN</name>
<evidence type="ECO:0000256" key="6">
    <source>
        <dbReference type="ARBA" id="ARBA00023004"/>
    </source>
</evidence>
<feature type="region of interest" description="Disordered" evidence="12">
    <location>
        <begin position="92"/>
        <end position="120"/>
    </location>
</feature>
<keyword evidence="11" id="KW-0804">Transcription</keyword>
<evidence type="ECO:0000256" key="4">
    <source>
        <dbReference type="ARBA" id="ARBA00022485"/>
    </source>
</evidence>
<dbReference type="GO" id="GO:0045454">
    <property type="term" value="P:cell redox homeostasis"/>
    <property type="evidence" value="ECO:0007669"/>
    <property type="project" value="TreeGrafter"/>
</dbReference>
<keyword evidence="10" id="KW-1015">Disulfide bond</keyword>
<sequence length="120" mass="13296">MTSAASSTSGWEQHAACAGTPIELWYGPDERPESGHEAYWRRRHAKNICARCPVRTECLADELLQSRADQHGIRGGMTPREREQLLATWRRGGLIPAEKPPSSETVRTLLIQEVPSSSAS</sequence>
<evidence type="ECO:0000256" key="9">
    <source>
        <dbReference type="ARBA" id="ARBA00023125"/>
    </source>
</evidence>
<evidence type="ECO:0000256" key="10">
    <source>
        <dbReference type="ARBA" id="ARBA00023157"/>
    </source>
</evidence>
<dbReference type="GO" id="GO:0003677">
    <property type="term" value="F:DNA binding"/>
    <property type="evidence" value="ECO:0007669"/>
    <property type="project" value="UniProtKB-KW"/>
</dbReference>
<dbReference type="GO" id="GO:0046872">
    <property type="term" value="F:metal ion binding"/>
    <property type="evidence" value="ECO:0007669"/>
    <property type="project" value="UniProtKB-KW"/>
</dbReference>
<feature type="domain" description="4Fe-4S Wbl-type" evidence="13">
    <location>
        <begin position="16"/>
        <end position="84"/>
    </location>
</feature>
<dbReference type="GO" id="GO:0005737">
    <property type="term" value="C:cytoplasm"/>
    <property type="evidence" value="ECO:0007669"/>
    <property type="project" value="UniProtKB-SubCell"/>
</dbReference>
<dbReference type="GO" id="GO:0051539">
    <property type="term" value="F:4 iron, 4 sulfur cluster binding"/>
    <property type="evidence" value="ECO:0007669"/>
    <property type="project" value="UniProtKB-KW"/>
</dbReference>
<evidence type="ECO:0000256" key="8">
    <source>
        <dbReference type="ARBA" id="ARBA00023015"/>
    </source>
</evidence>
<keyword evidence="4" id="KW-0004">4Fe-4S</keyword>
<evidence type="ECO:0000259" key="13">
    <source>
        <dbReference type="PROSITE" id="PS51674"/>
    </source>
</evidence>
<comment type="subcellular location">
    <subcellularLocation>
        <location evidence="2">Cytoplasm</location>
    </subcellularLocation>
</comment>
<evidence type="ECO:0000256" key="12">
    <source>
        <dbReference type="SAM" id="MobiDB-lite"/>
    </source>
</evidence>
<keyword evidence="6" id="KW-0408">Iron</keyword>
<keyword evidence="5" id="KW-0479">Metal-binding</keyword>
<dbReference type="EMBL" id="FNJR01000024">
    <property type="protein sequence ID" value="SDP97166.1"/>
    <property type="molecule type" value="Genomic_DNA"/>
</dbReference>
<dbReference type="Pfam" id="PF02467">
    <property type="entry name" value="Whib"/>
    <property type="match status" value="1"/>
</dbReference>
<evidence type="ECO:0000256" key="7">
    <source>
        <dbReference type="ARBA" id="ARBA00023014"/>
    </source>
</evidence>
<keyword evidence="8" id="KW-0805">Transcription regulation</keyword>
<dbReference type="GO" id="GO:0045892">
    <property type="term" value="P:negative regulation of DNA-templated transcription"/>
    <property type="evidence" value="ECO:0007669"/>
    <property type="project" value="TreeGrafter"/>
</dbReference>
<evidence type="ECO:0000256" key="1">
    <source>
        <dbReference type="ARBA" id="ARBA00001966"/>
    </source>
</evidence>
<comment type="similarity">
    <text evidence="3">Belongs to the WhiB family.</text>
</comment>
<dbReference type="AlphaFoldDB" id="A0A1H0X3W8"/>
<dbReference type="InterPro" id="IPR034768">
    <property type="entry name" value="4FE4S_WBL"/>
</dbReference>